<comment type="caution">
    <text evidence="10">Lacks conserved residue(s) required for the propagation of feature annotation.</text>
</comment>
<keyword evidence="7 10" id="KW-0067">ATP-binding</keyword>
<organism evidence="17 18">
    <name type="scientific">Corynebacterium spheniscorum</name>
    <dbReference type="NCBI Taxonomy" id="185761"/>
    <lineage>
        <taxon>Bacteria</taxon>
        <taxon>Bacillati</taxon>
        <taxon>Actinomycetota</taxon>
        <taxon>Actinomycetes</taxon>
        <taxon>Mycobacteriales</taxon>
        <taxon>Corynebacteriaceae</taxon>
        <taxon>Corynebacterium</taxon>
    </lineage>
</organism>
<keyword evidence="8 10" id="KW-0460">Magnesium</keyword>
<evidence type="ECO:0000256" key="13">
    <source>
        <dbReference type="SAM" id="MobiDB-lite"/>
    </source>
</evidence>
<evidence type="ECO:0000259" key="14">
    <source>
        <dbReference type="Pfam" id="PF00438"/>
    </source>
</evidence>
<protein>
    <recommendedName>
        <fullName evidence="10">S-adenosylmethionine synthase</fullName>
        <shortName evidence="10">AdoMet synthase</shortName>
        <ecNumber evidence="10">2.5.1.6</ecNumber>
    </recommendedName>
    <alternativeName>
        <fullName evidence="10">MAT</fullName>
    </alternativeName>
    <alternativeName>
        <fullName evidence="10">Methionine adenosyltransferase</fullName>
    </alternativeName>
</protein>
<dbReference type="Pfam" id="PF00438">
    <property type="entry name" value="S-AdoMet_synt_N"/>
    <property type="match status" value="1"/>
</dbReference>
<evidence type="ECO:0000256" key="5">
    <source>
        <dbReference type="ARBA" id="ARBA00022723"/>
    </source>
</evidence>
<dbReference type="PROSITE" id="PS00377">
    <property type="entry name" value="ADOMET_SYNTHASE_2"/>
    <property type="match status" value="1"/>
</dbReference>
<feature type="binding site" evidence="10">
    <location>
        <position position="275"/>
    </location>
    <ligand>
        <name>L-methionine</name>
        <dbReference type="ChEBI" id="CHEBI:57844"/>
        <note>ligand shared between two neighboring subunits</note>
    </ligand>
</feature>
<dbReference type="EMBL" id="FOPJ01000009">
    <property type="protein sequence ID" value="SFG66087.1"/>
    <property type="molecule type" value="Genomic_DNA"/>
</dbReference>
<evidence type="ECO:0000256" key="2">
    <source>
        <dbReference type="ARBA" id="ARBA00009685"/>
    </source>
</evidence>
<keyword evidence="18" id="KW-1185">Reference proteome</keyword>
<dbReference type="GO" id="GO:0005737">
    <property type="term" value="C:cytoplasm"/>
    <property type="evidence" value="ECO:0007669"/>
    <property type="project" value="UniProtKB-SubCell"/>
</dbReference>
<evidence type="ECO:0000256" key="4">
    <source>
        <dbReference type="ARBA" id="ARBA00022679"/>
    </source>
</evidence>
<feature type="binding site" description="in other chain" evidence="10">
    <location>
        <begin position="195"/>
        <end position="197"/>
    </location>
    <ligand>
        <name>ATP</name>
        <dbReference type="ChEBI" id="CHEBI:30616"/>
        <note>ligand shared between two neighboring subunits</note>
    </ligand>
</feature>
<feature type="binding site" evidence="10">
    <location>
        <position position="298"/>
    </location>
    <ligand>
        <name>ATP</name>
        <dbReference type="ChEBI" id="CHEBI:30616"/>
        <note>ligand shared between two neighboring subunits</note>
    </ligand>
</feature>
<sequence length="424" mass="45760">MSNPTNTSQAKNAQETNASERGNLRLFSSESVTEGHPDKICDAISDTILDALLREDPHARVAVETLVTTGQVHVVGEVSTTGYVEIPALVRKTLTDIGFTSSDVGFDGRTCGVNVAIGEQSSEIGEGVSTSHEARSGSQVEDDSHTGAGDQGLMFGYAASDTPELMPLPIALAHRLARRLSEVRKQGIVPHLRPDGKTQVTFAYDQDQRPVYLDTVVISTQHDPEVTQAWLEEQLREHVLDWVIKESKLEHLVTDDLTLLVNPSGSFVLGGPMGDAGLTGRKIIVDTYGGMARHGGGAFSGKDPSKVDRSAAYAMRWVAKNIVAAGLADRAEVQVAYAIGRAAPVGLYVETFGTAREGLNDELIQQAVAKVFDLRPAAIIRELDLLRPIYRPTAAYGHFGRTDIDLPWEATNRVEELRRAAGVA</sequence>
<feature type="binding site" description="in other chain" evidence="10">
    <location>
        <position position="306"/>
    </location>
    <ligand>
        <name>L-methionine</name>
        <dbReference type="ChEBI" id="CHEBI:57844"/>
        <note>ligand shared between two neighboring subunits</note>
    </ligand>
</feature>
<name>A0A1I2TRU8_9CORY</name>
<evidence type="ECO:0000256" key="7">
    <source>
        <dbReference type="ARBA" id="ARBA00022840"/>
    </source>
</evidence>
<dbReference type="FunFam" id="3.30.300.10:FF:000003">
    <property type="entry name" value="S-adenosylmethionine synthase"/>
    <property type="match status" value="1"/>
</dbReference>
<feature type="binding site" description="in other chain" evidence="10">
    <location>
        <position position="77"/>
    </location>
    <ligand>
        <name>L-methionine</name>
        <dbReference type="ChEBI" id="CHEBI:57844"/>
        <note>ligand shared between two neighboring subunits</note>
    </ligand>
</feature>
<dbReference type="EC" id="2.5.1.6" evidence="10"/>
<dbReference type="PIRSF" id="PIRSF000497">
    <property type="entry name" value="MAT"/>
    <property type="match status" value="1"/>
</dbReference>
<reference evidence="17 18" key="1">
    <citation type="submission" date="2016-10" db="EMBL/GenBank/DDBJ databases">
        <authorList>
            <person name="de Groot N.N."/>
        </authorList>
    </citation>
    <scope>NUCLEOTIDE SEQUENCE [LARGE SCALE GENOMIC DNA]</scope>
    <source>
        <strain>J11</strain>
        <strain evidence="18">PG 39</strain>
    </source>
</reference>
<dbReference type="GO" id="GO:0006730">
    <property type="term" value="P:one-carbon metabolic process"/>
    <property type="evidence" value="ECO:0007669"/>
    <property type="project" value="UniProtKB-KW"/>
</dbReference>
<comment type="cofactor">
    <cofactor evidence="10">
        <name>Mg(2+)</name>
        <dbReference type="ChEBI" id="CHEBI:18420"/>
    </cofactor>
    <text evidence="10">Binds 2 divalent ions per subunit.</text>
</comment>
<feature type="domain" description="S-adenosylmethionine synthetase C-terminal" evidence="16">
    <location>
        <begin position="269"/>
        <end position="409"/>
    </location>
</feature>
<dbReference type="InterPro" id="IPR022631">
    <property type="entry name" value="ADOMET_SYNTHASE_CS"/>
</dbReference>
<dbReference type="CDD" id="cd18079">
    <property type="entry name" value="S-AdoMet_synt"/>
    <property type="match status" value="1"/>
</dbReference>
<evidence type="ECO:0000259" key="15">
    <source>
        <dbReference type="Pfam" id="PF02772"/>
    </source>
</evidence>
<dbReference type="PANTHER" id="PTHR11964">
    <property type="entry name" value="S-ADENOSYLMETHIONINE SYNTHETASE"/>
    <property type="match status" value="1"/>
</dbReference>
<feature type="binding site" evidence="10">
    <location>
        <position position="302"/>
    </location>
    <ligand>
        <name>ATP</name>
        <dbReference type="ChEBI" id="CHEBI:30616"/>
        <note>ligand shared between two neighboring subunits</note>
    </ligand>
</feature>
<feature type="region of interest" description="Disordered" evidence="13">
    <location>
        <begin position="1"/>
        <end position="24"/>
    </location>
</feature>
<keyword evidence="6 10" id="KW-0547">Nucleotide-binding</keyword>
<dbReference type="HAMAP" id="MF_00086">
    <property type="entry name" value="S_AdoMet_synth1"/>
    <property type="match status" value="1"/>
</dbReference>
<evidence type="ECO:0000256" key="12">
    <source>
        <dbReference type="RuleBase" id="RU004462"/>
    </source>
</evidence>
<dbReference type="GO" id="GO:0006556">
    <property type="term" value="P:S-adenosylmethionine biosynthetic process"/>
    <property type="evidence" value="ECO:0007669"/>
    <property type="project" value="UniProtKB-UniRule"/>
</dbReference>
<proteinExistence type="inferred from homology"/>
<feature type="binding site" description="in other chain" evidence="10">
    <location>
        <position position="36"/>
    </location>
    <ligand>
        <name>ATP</name>
        <dbReference type="ChEBI" id="CHEBI:30616"/>
        <note>ligand shared between two neighboring subunits</note>
    </ligand>
</feature>
<feature type="compositionally biased region" description="Polar residues" evidence="13">
    <location>
        <begin position="122"/>
        <end position="139"/>
    </location>
</feature>
<comment type="cofactor">
    <cofactor evidence="10">
        <name>K(+)</name>
        <dbReference type="ChEBI" id="CHEBI:29103"/>
    </cofactor>
    <text evidence="10">Binds 1 potassium ion per subunit.</text>
</comment>
<evidence type="ECO:0000313" key="18">
    <source>
        <dbReference type="Proteomes" id="UP000199065"/>
    </source>
</evidence>
<evidence type="ECO:0000256" key="1">
    <source>
        <dbReference type="ARBA" id="ARBA00005224"/>
    </source>
</evidence>
<evidence type="ECO:0000256" key="3">
    <source>
        <dbReference type="ARBA" id="ARBA00022563"/>
    </source>
</evidence>
<comment type="function">
    <text evidence="10">Catalyzes the formation of S-adenosylmethionine (AdoMet) from methionine and ATP. The overall synthetic reaction is composed of two sequential steps, AdoMet formation and the subsequent tripolyphosphate hydrolysis which occurs prior to release of AdoMet from the enzyme.</text>
</comment>
<evidence type="ECO:0000259" key="16">
    <source>
        <dbReference type="Pfam" id="PF02773"/>
    </source>
</evidence>
<dbReference type="InterPro" id="IPR022636">
    <property type="entry name" value="S-AdoMet_synthetase_sfam"/>
</dbReference>
<keyword evidence="3 10" id="KW-0554">One-carbon metabolism</keyword>
<dbReference type="Pfam" id="PF02772">
    <property type="entry name" value="S-AdoMet_synt_M"/>
    <property type="match status" value="1"/>
</dbReference>
<comment type="subcellular location">
    <subcellularLocation>
        <location evidence="10 11">Cytoplasm</location>
    </subcellularLocation>
</comment>
<accession>A0A1I2TRU8</accession>
<dbReference type="InterPro" id="IPR022629">
    <property type="entry name" value="S-AdoMet_synt_central"/>
</dbReference>
<dbReference type="GO" id="GO:0005524">
    <property type="term" value="F:ATP binding"/>
    <property type="evidence" value="ECO:0007669"/>
    <property type="project" value="UniProtKB-UniRule"/>
</dbReference>
<evidence type="ECO:0000256" key="9">
    <source>
        <dbReference type="ARBA" id="ARBA00022958"/>
    </source>
</evidence>
<dbReference type="Gene3D" id="3.30.300.10">
    <property type="match status" value="3"/>
</dbReference>
<dbReference type="UniPathway" id="UPA00315">
    <property type="reaction ID" value="UER00080"/>
</dbReference>
<feature type="binding site" evidence="10">
    <location>
        <position position="275"/>
    </location>
    <ligand>
        <name>ATP</name>
        <dbReference type="ChEBI" id="CHEBI:30616"/>
        <note>ligand shared between two neighboring subunits</note>
    </ligand>
</feature>
<feature type="domain" description="S-adenosylmethionine synthetase central" evidence="15">
    <location>
        <begin position="146"/>
        <end position="267"/>
    </location>
</feature>
<dbReference type="STRING" id="185761.SAMN05660282_01546"/>
<comment type="catalytic activity">
    <reaction evidence="10">
        <text>L-methionine + ATP + H2O = S-adenosyl-L-methionine + phosphate + diphosphate</text>
        <dbReference type="Rhea" id="RHEA:21080"/>
        <dbReference type="ChEBI" id="CHEBI:15377"/>
        <dbReference type="ChEBI" id="CHEBI:30616"/>
        <dbReference type="ChEBI" id="CHEBI:33019"/>
        <dbReference type="ChEBI" id="CHEBI:43474"/>
        <dbReference type="ChEBI" id="CHEBI:57844"/>
        <dbReference type="ChEBI" id="CHEBI:59789"/>
        <dbReference type="EC" id="2.5.1.6"/>
    </reaction>
</comment>
<dbReference type="NCBIfam" id="TIGR01034">
    <property type="entry name" value="metK"/>
    <property type="match status" value="1"/>
</dbReference>
<evidence type="ECO:0000256" key="8">
    <source>
        <dbReference type="ARBA" id="ARBA00022842"/>
    </source>
</evidence>
<evidence type="ECO:0000313" key="17">
    <source>
        <dbReference type="EMBL" id="SFG66087.1"/>
    </source>
</evidence>
<dbReference type="AlphaFoldDB" id="A0A1I2TRU8"/>
<keyword evidence="10" id="KW-0963">Cytoplasm</keyword>
<comment type="subunit">
    <text evidence="10">Homotetramer; dimer of dimers.</text>
</comment>
<comment type="pathway">
    <text evidence="1 10">Amino-acid biosynthesis; S-adenosyl-L-methionine biosynthesis; S-adenosyl-L-methionine from L-methionine: step 1/1.</text>
</comment>
<dbReference type="GO" id="GO:0004478">
    <property type="term" value="F:methionine adenosyltransferase activity"/>
    <property type="evidence" value="ECO:0007669"/>
    <property type="project" value="UniProtKB-UniRule"/>
</dbReference>
<dbReference type="Pfam" id="PF02773">
    <property type="entry name" value="S-AdoMet_synt_C"/>
    <property type="match status" value="1"/>
</dbReference>
<evidence type="ECO:0000256" key="6">
    <source>
        <dbReference type="ARBA" id="ARBA00022741"/>
    </source>
</evidence>
<feature type="region of interest" description="Flexible loop" evidence="10">
    <location>
        <begin position="120"/>
        <end position="130"/>
    </location>
</feature>
<evidence type="ECO:0000256" key="10">
    <source>
        <dbReference type="HAMAP-Rule" id="MF_00086"/>
    </source>
</evidence>
<keyword evidence="5 10" id="KW-0479">Metal-binding</keyword>
<dbReference type="InterPro" id="IPR002133">
    <property type="entry name" value="S-AdoMet_synthetase"/>
</dbReference>
<feature type="binding site" description="in other chain" evidence="10">
    <location>
        <begin position="281"/>
        <end position="282"/>
    </location>
    <ligand>
        <name>ATP</name>
        <dbReference type="ChEBI" id="CHEBI:30616"/>
        <note>ligand shared between two neighboring subunits</note>
    </ligand>
</feature>
<dbReference type="GO" id="GO:0000287">
    <property type="term" value="F:magnesium ion binding"/>
    <property type="evidence" value="ECO:0007669"/>
    <property type="project" value="UniProtKB-UniRule"/>
</dbReference>
<dbReference type="PROSITE" id="PS00376">
    <property type="entry name" value="ADOMET_SYNTHASE_1"/>
    <property type="match status" value="1"/>
</dbReference>
<gene>
    <name evidence="10" type="primary">metK</name>
    <name evidence="17" type="ORF">SAMN05660282_01546</name>
</gene>
<dbReference type="InterPro" id="IPR022628">
    <property type="entry name" value="S-AdoMet_synt_N"/>
</dbReference>
<dbReference type="Proteomes" id="UP000199065">
    <property type="component" value="Unassembled WGS sequence"/>
</dbReference>
<keyword evidence="4 10" id="KW-0808">Transferase</keyword>
<feature type="domain" description="S-adenosylmethionine synthetase N-terminal" evidence="14">
    <location>
        <begin position="26"/>
        <end position="121"/>
    </location>
</feature>
<feature type="binding site" evidence="10">
    <location>
        <position position="64"/>
    </location>
    <ligand>
        <name>K(+)</name>
        <dbReference type="ChEBI" id="CHEBI:29103"/>
    </ligand>
</feature>
<keyword evidence="9 10" id="KW-0630">Potassium</keyword>
<comment type="similarity">
    <text evidence="2 10 12">Belongs to the AdoMet synthase family.</text>
</comment>
<feature type="binding site" description="in other chain" evidence="10">
    <location>
        <position position="120"/>
    </location>
    <ligand>
        <name>L-methionine</name>
        <dbReference type="ChEBI" id="CHEBI:57844"/>
        <note>ligand shared between two neighboring subunits</note>
    </ligand>
</feature>
<feature type="region of interest" description="Disordered" evidence="13">
    <location>
        <begin position="122"/>
        <end position="153"/>
    </location>
</feature>
<evidence type="ECO:0000256" key="11">
    <source>
        <dbReference type="RuleBase" id="RU000542"/>
    </source>
</evidence>
<dbReference type="SUPFAM" id="SSF55973">
    <property type="entry name" value="S-adenosylmethionine synthetase"/>
    <property type="match status" value="3"/>
</dbReference>
<feature type="binding site" evidence="10">
    <location>
        <position position="38"/>
    </location>
    <ligand>
        <name>Mg(2+)</name>
        <dbReference type="ChEBI" id="CHEBI:18420"/>
    </ligand>
</feature>
<dbReference type="InterPro" id="IPR022630">
    <property type="entry name" value="S-AdoMet_synt_C"/>
</dbReference>